<gene>
    <name evidence="1" type="ORF">JIN84_09620</name>
</gene>
<proteinExistence type="predicted"/>
<dbReference type="Proteomes" id="UP000600139">
    <property type="component" value="Unassembled WGS sequence"/>
</dbReference>
<accession>A0A934R2M5</accession>
<dbReference type="CDD" id="cd07820">
    <property type="entry name" value="SRPBCC_3"/>
    <property type="match status" value="1"/>
</dbReference>
<organism evidence="1 2">
    <name type="scientific">Luteolibacter yonseiensis</name>
    <dbReference type="NCBI Taxonomy" id="1144680"/>
    <lineage>
        <taxon>Bacteria</taxon>
        <taxon>Pseudomonadati</taxon>
        <taxon>Verrucomicrobiota</taxon>
        <taxon>Verrucomicrobiia</taxon>
        <taxon>Verrucomicrobiales</taxon>
        <taxon>Verrucomicrobiaceae</taxon>
        <taxon>Luteolibacter</taxon>
    </lineage>
</organism>
<protein>
    <submittedName>
        <fullName evidence="1">SRPBCC family protein</fullName>
    </submittedName>
</protein>
<reference evidence="1" key="1">
    <citation type="submission" date="2021-01" db="EMBL/GenBank/DDBJ databases">
        <title>Modified the classification status of verrucomicrobia.</title>
        <authorList>
            <person name="Feng X."/>
        </authorList>
    </citation>
    <scope>NUCLEOTIDE SEQUENCE</scope>
    <source>
        <strain evidence="1">JCM 18052</strain>
    </source>
</reference>
<keyword evidence="2" id="KW-1185">Reference proteome</keyword>
<dbReference type="EMBL" id="JAENIK010000010">
    <property type="protein sequence ID" value="MBK1815876.1"/>
    <property type="molecule type" value="Genomic_DNA"/>
</dbReference>
<comment type="caution">
    <text evidence="1">The sequence shown here is derived from an EMBL/GenBank/DDBJ whole genome shotgun (WGS) entry which is preliminary data.</text>
</comment>
<dbReference type="Gene3D" id="3.30.530.20">
    <property type="match status" value="1"/>
</dbReference>
<dbReference type="SUPFAM" id="SSF55961">
    <property type="entry name" value="Bet v1-like"/>
    <property type="match status" value="1"/>
</dbReference>
<sequence length="153" mass="18016">MTVHQLQQEQRLPISREEAWEFFSTPRNLDAITPKEIGFEILSQPGERMYDGQIISYRMKILPLVRVGWVTEIKSVDWGNSFVDEQRFGPYKLWHHRHTFEDVPGGVLMRDLVHYGLGFGPFGAIAHAVFVRRKLESIFNFRREILERRFGVL</sequence>
<dbReference type="AlphaFoldDB" id="A0A934R2M5"/>
<dbReference type="RefSeq" id="WP_200350836.1">
    <property type="nucleotide sequence ID" value="NZ_BAABHZ010000007.1"/>
</dbReference>
<dbReference type="InterPro" id="IPR023393">
    <property type="entry name" value="START-like_dom_sf"/>
</dbReference>
<evidence type="ECO:0000313" key="2">
    <source>
        <dbReference type="Proteomes" id="UP000600139"/>
    </source>
</evidence>
<evidence type="ECO:0000313" key="1">
    <source>
        <dbReference type="EMBL" id="MBK1815876.1"/>
    </source>
</evidence>
<name>A0A934R2M5_9BACT</name>